<evidence type="ECO:0000259" key="5">
    <source>
        <dbReference type="SMART" id="SM00822"/>
    </source>
</evidence>
<comment type="similarity">
    <text evidence="1 4">Belongs to the short-chain dehydrogenases/reductases (SDR) family.</text>
</comment>
<evidence type="ECO:0000256" key="1">
    <source>
        <dbReference type="ARBA" id="ARBA00006484"/>
    </source>
</evidence>
<dbReference type="PRINTS" id="PR00080">
    <property type="entry name" value="SDRFAMILY"/>
</dbReference>
<dbReference type="CDD" id="cd05233">
    <property type="entry name" value="SDR_c"/>
    <property type="match status" value="1"/>
</dbReference>
<dbReference type="InterPro" id="IPR020904">
    <property type="entry name" value="Sc_DH/Rdtase_CS"/>
</dbReference>
<protein>
    <submittedName>
        <fullName evidence="6">NAD(P)-binding protein</fullName>
    </submittedName>
</protein>
<keyword evidence="7" id="KW-1185">Reference proteome</keyword>
<dbReference type="GO" id="GO:0016616">
    <property type="term" value="F:oxidoreductase activity, acting on the CH-OH group of donors, NAD or NADP as acceptor"/>
    <property type="evidence" value="ECO:0007669"/>
    <property type="project" value="TreeGrafter"/>
</dbReference>
<dbReference type="PROSITE" id="PS00061">
    <property type="entry name" value="ADH_SHORT"/>
    <property type="match status" value="1"/>
</dbReference>
<dbReference type="GO" id="GO:0048038">
    <property type="term" value="F:quinone binding"/>
    <property type="evidence" value="ECO:0007669"/>
    <property type="project" value="TreeGrafter"/>
</dbReference>
<keyword evidence="2" id="KW-0521">NADP</keyword>
<organism evidence="6 7">
    <name type="scientific">Coniochaeta hoffmannii</name>
    <dbReference type="NCBI Taxonomy" id="91930"/>
    <lineage>
        <taxon>Eukaryota</taxon>
        <taxon>Fungi</taxon>
        <taxon>Dikarya</taxon>
        <taxon>Ascomycota</taxon>
        <taxon>Pezizomycotina</taxon>
        <taxon>Sordariomycetes</taxon>
        <taxon>Sordariomycetidae</taxon>
        <taxon>Coniochaetales</taxon>
        <taxon>Coniochaetaceae</taxon>
        <taxon>Coniochaeta</taxon>
    </lineage>
</organism>
<dbReference type="PANTHER" id="PTHR42760:SF111">
    <property type="entry name" value="3-OXOACYL-(ACYL-CARRIER-PROTEIN) REDUCTASE (AFU_ORTHOLOGUE AFUA_1G10100)"/>
    <property type="match status" value="1"/>
</dbReference>
<dbReference type="Proteomes" id="UP001174691">
    <property type="component" value="Unassembled WGS sequence"/>
</dbReference>
<dbReference type="FunFam" id="3.40.50.720:FF:000374">
    <property type="entry name" value="3-oxoacyl-(Acyl-carrier-protein) reductase"/>
    <property type="match status" value="1"/>
</dbReference>
<evidence type="ECO:0000313" key="7">
    <source>
        <dbReference type="Proteomes" id="UP001174691"/>
    </source>
</evidence>
<dbReference type="InterPro" id="IPR036291">
    <property type="entry name" value="NAD(P)-bd_dom_sf"/>
</dbReference>
<dbReference type="PRINTS" id="PR00081">
    <property type="entry name" value="GDHRDH"/>
</dbReference>
<name>A0AA38SEU7_9PEZI</name>
<evidence type="ECO:0000256" key="2">
    <source>
        <dbReference type="ARBA" id="ARBA00022857"/>
    </source>
</evidence>
<dbReference type="AlphaFoldDB" id="A0AA38SEU7"/>
<dbReference type="SUPFAM" id="SSF51735">
    <property type="entry name" value="NAD(P)-binding Rossmann-fold domains"/>
    <property type="match status" value="1"/>
</dbReference>
<sequence>MARSLEGKLAIVTGGSRGIGAAIAENLASKGANLVLNYTSNSSSSLASDLASRLQTAHSIRALPVQADIGTPAGATSLLEAVKSAFTTTDKNFQVDILINNAGVAMNAMLPDVTVAQFEETYRVNVLGPLLITQAVAPYLPHDRSGRIINLSSVSSSTGFVTQSVYGGSKAAIEAMTRTWARELADRATVNAVNPGPVEGPMYKSNTPEFLAGIKGWIMHTPLMKARPGVDSDEVVRDAEEGGGRPAYTPEVAGIVGMLCTEDAAWCTGQVVCANGGMLMLH</sequence>
<dbReference type="EMBL" id="JANBVN010000044">
    <property type="protein sequence ID" value="KAJ9157167.1"/>
    <property type="molecule type" value="Genomic_DNA"/>
</dbReference>
<evidence type="ECO:0000256" key="3">
    <source>
        <dbReference type="ARBA" id="ARBA00023002"/>
    </source>
</evidence>
<dbReference type="PANTHER" id="PTHR42760">
    <property type="entry name" value="SHORT-CHAIN DEHYDROGENASES/REDUCTASES FAMILY MEMBER"/>
    <property type="match status" value="1"/>
</dbReference>
<evidence type="ECO:0000256" key="4">
    <source>
        <dbReference type="RuleBase" id="RU000363"/>
    </source>
</evidence>
<reference evidence="6" key="1">
    <citation type="submission" date="2022-07" db="EMBL/GenBank/DDBJ databases">
        <title>Fungi with potential for degradation of polypropylene.</title>
        <authorList>
            <person name="Gostincar C."/>
        </authorList>
    </citation>
    <scope>NUCLEOTIDE SEQUENCE</scope>
    <source>
        <strain evidence="6">EXF-13287</strain>
    </source>
</reference>
<dbReference type="Pfam" id="PF00106">
    <property type="entry name" value="adh_short"/>
    <property type="match status" value="1"/>
</dbReference>
<gene>
    <name evidence="6" type="ORF">NKR19_g3801</name>
</gene>
<comment type="caution">
    <text evidence="6">The sequence shown here is derived from an EMBL/GenBank/DDBJ whole genome shotgun (WGS) entry which is preliminary data.</text>
</comment>
<dbReference type="GO" id="GO:0006633">
    <property type="term" value="P:fatty acid biosynthetic process"/>
    <property type="evidence" value="ECO:0007669"/>
    <property type="project" value="TreeGrafter"/>
</dbReference>
<feature type="domain" description="Ketoreductase" evidence="5">
    <location>
        <begin position="8"/>
        <end position="201"/>
    </location>
</feature>
<evidence type="ECO:0000313" key="6">
    <source>
        <dbReference type="EMBL" id="KAJ9157167.1"/>
    </source>
</evidence>
<proteinExistence type="inferred from homology"/>
<accession>A0AA38SEU7</accession>
<keyword evidence="3" id="KW-0560">Oxidoreductase</keyword>
<dbReference type="SMART" id="SM00822">
    <property type="entry name" value="PKS_KR"/>
    <property type="match status" value="1"/>
</dbReference>
<dbReference type="InterPro" id="IPR002347">
    <property type="entry name" value="SDR_fam"/>
</dbReference>
<dbReference type="InterPro" id="IPR057326">
    <property type="entry name" value="KR_dom"/>
</dbReference>
<dbReference type="Gene3D" id="3.40.50.720">
    <property type="entry name" value="NAD(P)-binding Rossmann-like Domain"/>
    <property type="match status" value="1"/>
</dbReference>